<feature type="compositionally biased region" description="Low complexity" evidence="1">
    <location>
        <begin position="118"/>
        <end position="151"/>
    </location>
</feature>
<dbReference type="AlphaFoldDB" id="A0A6J6C923"/>
<organism evidence="2">
    <name type="scientific">freshwater metagenome</name>
    <dbReference type="NCBI Taxonomy" id="449393"/>
    <lineage>
        <taxon>unclassified sequences</taxon>
        <taxon>metagenomes</taxon>
        <taxon>ecological metagenomes</taxon>
    </lineage>
</organism>
<feature type="compositionally biased region" description="Low complexity" evidence="1">
    <location>
        <begin position="81"/>
        <end position="95"/>
    </location>
</feature>
<feature type="compositionally biased region" description="Low complexity" evidence="1">
    <location>
        <begin position="162"/>
        <end position="172"/>
    </location>
</feature>
<dbReference type="PANTHER" id="PTHR24637">
    <property type="entry name" value="COLLAGEN"/>
    <property type="match status" value="1"/>
</dbReference>
<dbReference type="PANTHER" id="PTHR24637:SF421">
    <property type="entry name" value="CUTICLE COLLAGEN DPY-2"/>
    <property type="match status" value="1"/>
</dbReference>
<evidence type="ECO:0000313" key="2">
    <source>
        <dbReference type="EMBL" id="CAB4546953.1"/>
    </source>
</evidence>
<feature type="compositionally biased region" description="Gly residues" evidence="1">
    <location>
        <begin position="152"/>
        <end position="161"/>
    </location>
</feature>
<dbReference type="InterPro" id="IPR008160">
    <property type="entry name" value="Collagen"/>
</dbReference>
<sequence length="304" mass="30330">MKNRSTTLFTILLALVLLAPTSSAHSAGRTAKNVTNTILNGKGAPKISIGIDGDFYIDTRSMLMYGPKKKGRWPAPSNLQGPTGPSGAPGTPGKSGSDGKTISSASTISGPQGPAGPTGPQGLIGLPGASGPAGPAGPAGKDGAPGSSGPAGSPGGSGPAGATGPQGPAGPSEVTVVDIPEWTLSSAAPFSFSPSGSLGIIDVGQSIKFEIFIYGTSSSPNLVLGADLVAPNATVKVSYLRADDRYTSYSANFHRYTLYLSGTIKNVLGPSNLAVRVIDSYGESGATPLTLKGTAYITLVSSIK</sequence>
<feature type="compositionally biased region" description="Polar residues" evidence="1">
    <location>
        <begin position="98"/>
        <end position="109"/>
    </location>
</feature>
<proteinExistence type="predicted"/>
<gene>
    <name evidence="2" type="ORF">UFOPK1440_00855</name>
</gene>
<reference evidence="2" key="1">
    <citation type="submission" date="2020-05" db="EMBL/GenBank/DDBJ databases">
        <authorList>
            <person name="Chiriac C."/>
            <person name="Salcher M."/>
            <person name="Ghai R."/>
            <person name="Kavagutti S V."/>
        </authorList>
    </citation>
    <scope>NUCLEOTIDE SEQUENCE</scope>
</reference>
<feature type="region of interest" description="Disordered" evidence="1">
    <location>
        <begin position="68"/>
        <end position="174"/>
    </location>
</feature>
<evidence type="ECO:0000256" key="1">
    <source>
        <dbReference type="SAM" id="MobiDB-lite"/>
    </source>
</evidence>
<dbReference type="EMBL" id="CAEZSP010000046">
    <property type="protein sequence ID" value="CAB4546953.1"/>
    <property type="molecule type" value="Genomic_DNA"/>
</dbReference>
<name>A0A6J6C923_9ZZZZ</name>
<dbReference type="Pfam" id="PF01391">
    <property type="entry name" value="Collagen"/>
    <property type="match status" value="1"/>
</dbReference>
<accession>A0A6J6C923</accession>
<protein>
    <submittedName>
        <fullName evidence="2">Unannotated protein</fullName>
    </submittedName>
</protein>